<keyword evidence="8 13" id="KW-0472">Membrane</keyword>
<keyword evidence="6 13" id="KW-0812">Transmembrane</keyword>
<feature type="transmembrane region" description="Helical" evidence="13">
    <location>
        <begin position="122"/>
        <end position="141"/>
    </location>
</feature>
<evidence type="ECO:0000256" key="1">
    <source>
        <dbReference type="ARBA" id="ARBA00004128"/>
    </source>
</evidence>
<feature type="transmembrane region" description="Helical" evidence="13">
    <location>
        <begin position="358"/>
        <end position="376"/>
    </location>
</feature>
<feature type="transmembrane region" description="Helical" evidence="13">
    <location>
        <begin position="502"/>
        <end position="524"/>
    </location>
</feature>
<organism evidence="15 16">
    <name type="scientific">Rhizodiscina lignyota</name>
    <dbReference type="NCBI Taxonomy" id="1504668"/>
    <lineage>
        <taxon>Eukaryota</taxon>
        <taxon>Fungi</taxon>
        <taxon>Dikarya</taxon>
        <taxon>Ascomycota</taxon>
        <taxon>Pezizomycotina</taxon>
        <taxon>Dothideomycetes</taxon>
        <taxon>Pleosporomycetidae</taxon>
        <taxon>Aulographales</taxon>
        <taxon>Rhizodiscinaceae</taxon>
        <taxon>Rhizodiscina</taxon>
    </lineage>
</organism>
<dbReference type="FunFam" id="1.20.1720.10:FF:000014">
    <property type="entry name" value="MFS drug transporter, putative"/>
    <property type="match status" value="1"/>
</dbReference>
<accession>A0A9P4IH22</accession>
<feature type="transmembrane region" description="Helical" evidence="13">
    <location>
        <begin position="220"/>
        <end position="240"/>
    </location>
</feature>
<feature type="transmembrane region" description="Helical" evidence="13">
    <location>
        <begin position="66"/>
        <end position="85"/>
    </location>
</feature>
<evidence type="ECO:0000313" key="16">
    <source>
        <dbReference type="Proteomes" id="UP000799772"/>
    </source>
</evidence>
<evidence type="ECO:0000256" key="9">
    <source>
        <dbReference type="ARBA" id="ARBA00057269"/>
    </source>
</evidence>
<dbReference type="Gene3D" id="1.20.1250.20">
    <property type="entry name" value="MFS general substrate transporter like domains"/>
    <property type="match status" value="1"/>
</dbReference>
<dbReference type="InterPro" id="IPR011701">
    <property type="entry name" value="MFS"/>
</dbReference>
<dbReference type="PANTHER" id="PTHR23501">
    <property type="entry name" value="MAJOR FACILITATOR SUPERFAMILY"/>
    <property type="match status" value="1"/>
</dbReference>
<evidence type="ECO:0000256" key="6">
    <source>
        <dbReference type="ARBA" id="ARBA00022692"/>
    </source>
</evidence>
<evidence type="ECO:0000256" key="11">
    <source>
        <dbReference type="ARBA" id="ARBA00083178"/>
    </source>
</evidence>
<feature type="compositionally biased region" description="Basic and acidic residues" evidence="12">
    <location>
        <begin position="531"/>
        <end position="541"/>
    </location>
</feature>
<proteinExistence type="inferred from homology"/>
<dbReference type="PANTHER" id="PTHR23501:SF158">
    <property type="entry name" value="TRANSPORTER, PUTATIVE (AFU_ORTHOLOGUE AFUA_5G14490)-RELATED"/>
    <property type="match status" value="1"/>
</dbReference>
<feature type="transmembrane region" description="Helical" evidence="13">
    <location>
        <begin position="153"/>
        <end position="173"/>
    </location>
</feature>
<dbReference type="GO" id="GO:0022857">
    <property type="term" value="F:transmembrane transporter activity"/>
    <property type="evidence" value="ECO:0007669"/>
    <property type="project" value="InterPro"/>
</dbReference>
<name>A0A9P4IH22_9PEZI</name>
<dbReference type="GO" id="GO:0005886">
    <property type="term" value="C:plasma membrane"/>
    <property type="evidence" value="ECO:0007669"/>
    <property type="project" value="UniProtKB-SubCell"/>
</dbReference>
<sequence>MPQSITASQQGSLAEIVVDQPNIRSKARVLAILAALYLSLFVAALDQTIIATAIPTISNQLHGSSGFVWIGGAYLLANAAAAPIWAKLSDIWGRKPILLLVVAWFFGSSIICATAKSMNVLIIGRAFQGTAGGGLIQLVNITLSDLFSMRSRALYIGLLETMWCVAGGIGPILGGTFAELISWRWAFWINLPVSGSTFFLLLFFLDVHNPRTNAFDGIKAIDWFGSFSILGLTVMFLLGLNFGGEAFPWSSPQVICLIVFGALMSVLFIFSEKKLARYPLMPPNIFSHRSNISTLLVTFFHGITFIGAEFYLPLYFQSVRQASPLKSGVLVLPFIVLEALMGITAGVIIHQTGRYLELIYVGLFLLTLGGGLYILFDAHASLAKIIIIEIVAGIGGGLLFEPPLIALQAMVRQDEVATATGTLGFIRNLACSLGVVIGGVIFQNGMETRSDSLRAAGLPPDLLNAFSGHDAEANVLLVGSIQNGTQKMAVKEAYAGSLKNVWIFYTCTAACALLCSVFIARAVLSTEHVETKTGLKEKEMEDNGAQEMPAETSIELQQTVA</sequence>
<evidence type="ECO:0000256" key="13">
    <source>
        <dbReference type="SAM" id="Phobius"/>
    </source>
</evidence>
<evidence type="ECO:0000256" key="10">
    <source>
        <dbReference type="ARBA" id="ARBA00069956"/>
    </source>
</evidence>
<keyword evidence="16" id="KW-1185">Reference proteome</keyword>
<feature type="transmembrane region" description="Helical" evidence="13">
    <location>
        <begin position="97"/>
        <end position="116"/>
    </location>
</feature>
<reference evidence="15" key="1">
    <citation type="journal article" date="2020" name="Stud. Mycol.">
        <title>101 Dothideomycetes genomes: a test case for predicting lifestyles and emergence of pathogens.</title>
        <authorList>
            <person name="Haridas S."/>
            <person name="Albert R."/>
            <person name="Binder M."/>
            <person name="Bloem J."/>
            <person name="Labutti K."/>
            <person name="Salamov A."/>
            <person name="Andreopoulos B."/>
            <person name="Baker S."/>
            <person name="Barry K."/>
            <person name="Bills G."/>
            <person name="Bluhm B."/>
            <person name="Cannon C."/>
            <person name="Castanera R."/>
            <person name="Culley D."/>
            <person name="Daum C."/>
            <person name="Ezra D."/>
            <person name="Gonzalez J."/>
            <person name="Henrissat B."/>
            <person name="Kuo A."/>
            <person name="Liang C."/>
            <person name="Lipzen A."/>
            <person name="Lutzoni F."/>
            <person name="Magnuson J."/>
            <person name="Mondo S."/>
            <person name="Nolan M."/>
            <person name="Ohm R."/>
            <person name="Pangilinan J."/>
            <person name="Park H.-J."/>
            <person name="Ramirez L."/>
            <person name="Alfaro M."/>
            <person name="Sun H."/>
            <person name="Tritt A."/>
            <person name="Yoshinaga Y."/>
            <person name="Zwiers L.-H."/>
            <person name="Turgeon B."/>
            <person name="Goodwin S."/>
            <person name="Spatafora J."/>
            <person name="Crous P."/>
            <person name="Grigoriev I."/>
        </authorList>
    </citation>
    <scope>NUCLEOTIDE SEQUENCE</scope>
    <source>
        <strain evidence="15">CBS 133067</strain>
    </source>
</reference>
<dbReference type="Proteomes" id="UP000799772">
    <property type="component" value="Unassembled WGS sequence"/>
</dbReference>
<dbReference type="EMBL" id="ML978126">
    <property type="protein sequence ID" value="KAF2099034.1"/>
    <property type="molecule type" value="Genomic_DNA"/>
</dbReference>
<evidence type="ECO:0000259" key="14">
    <source>
        <dbReference type="PROSITE" id="PS50850"/>
    </source>
</evidence>
<dbReference type="FunFam" id="1.20.1250.20:FF:000196">
    <property type="entry name" value="MFS toxin efflux pump (AflT)"/>
    <property type="match status" value="1"/>
</dbReference>
<evidence type="ECO:0000256" key="7">
    <source>
        <dbReference type="ARBA" id="ARBA00022989"/>
    </source>
</evidence>
<feature type="transmembrane region" description="Helical" evidence="13">
    <location>
        <begin position="421"/>
        <end position="442"/>
    </location>
</feature>
<feature type="transmembrane region" description="Helical" evidence="13">
    <location>
        <begin position="328"/>
        <end position="349"/>
    </location>
</feature>
<feature type="transmembrane region" description="Helical" evidence="13">
    <location>
        <begin position="382"/>
        <end position="400"/>
    </location>
</feature>
<comment type="similarity">
    <text evidence="3">Belongs to the major facilitator superfamily. TCR/Tet family.</text>
</comment>
<evidence type="ECO:0000256" key="8">
    <source>
        <dbReference type="ARBA" id="ARBA00023136"/>
    </source>
</evidence>
<dbReference type="AlphaFoldDB" id="A0A9P4IH22"/>
<dbReference type="OrthoDB" id="10021397at2759"/>
<keyword evidence="4" id="KW-1003">Cell membrane</keyword>
<dbReference type="SUPFAM" id="SSF103473">
    <property type="entry name" value="MFS general substrate transporter"/>
    <property type="match status" value="2"/>
</dbReference>
<evidence type="ECO:0000256" key="4">
    <source>
        <dbReference type="ARBA" id="ARBA00022475"/>
    </source>
</evidence>
<feature type="transmembrane region" description="Helical" evidence="13">
    <location>
        <begin position="29"/>
        <end position="54"/>
    </location>
</feature>
<evidence type="ECO:0000256" key="5">
    <source>
        <dbReference type="ARBA" id="ARBA00022554"/>
    </source>
</evidence>
<feature type="domain" description="Major facilitator superfamily (MFS) profile" evidence="14">
    <location>
        <begin position="32"/>
        <end position="524"/>
    </location>
</feature>
<gene>
    <name evidence="15" type="ORF">NA57DRAFT_39050</name>
</gene>
<comment type="function">
    <text evidence="9">Efflux pump; part of the gene cluster that mediates the biosynthesis of dothistromin (DOTH), a polyketide toxin very similar in structure to the aflatoxin precursor, versicolorin B. One function of dotC may be to transport early-stage dothistromin biosynthetic intermediates from the cytoplasm into vacuoles, thereby affecting the rate of dothistromin production.</text>
</comment>
<keyword evidence="5" id="KW-0926">Vacuole</keyword>
<feature type="transmembrane region" description="Helical" evidence="13">
    <location>
        <begin position="292"/>
        <end position="316"/>
    </location>
</feature>
<comment type="subcellular location">
    <subcellularLocation>
        <location evidence="2">Cell membrane</location>
        <topology evidence="2">Multi-pass membrane protein</topology>
    </subcellularLocation>
    <subcellularLocation>
        <location evidence="1">Vacuole membrane</location>
        <topology evidence="1">Multi-pass membrane protein</topology>
    </subcellularLocation>
</comment>
<evidence type="ECO:0000256" key="3">
    <source>
        <dbReference type="ARBA" id="ARBA00007520"/>
    </source>
</evidence>
<feature type="region of interest" description="Disordered" evidence="12">
    <location>
        <begin position="531"/>
        <end position="561"/>
    </location>
</feature>
<evidence type="ECO:0000313" key="15">
    <source>
        <dbReference type="EMBL" id="KAF2099034.1"/>
    </source>
</evidence>
<comment type="caution">
    <text evidence="15">The sequence shown here is derived from an EMBL/GenBank/DDBJ whole genome shotgun (WGS) entry which is preliminary data.</text>
</comment>
<evidence type="ECO:0000256" key="12">
    <source>
        <dbReference type="SAM" id="MobiDB-lite"/>
    </source>
</evidence>
<dbReference type="PROSITE" id="PS50850">
    <property type="entry name" value="MFS"/>
    <property type="match status" value="1"/>
</dbReference>
<protein>
    <recommendedName>
        <fullName evidence="10">Efflux pump dotC</fullName>
    </recommendedName>
    <alternativeName>
        <fullName evidence="11">Dothistromin biosynthesis protein C</fullName>
    </alternativeName>
</protein>
<keyword evidence="7 13" id="KW-1133">Transmembrane helix</keyword>
<dbReference type="InterPro" id="IPR036259">
    <property type="entry name" value="MFS_trans_sf"/>
</dbReference>
<evidence type="ECO:0000256" key="2">
    <source>
        <dbReference type="ARBA" id="ARBA00004651"/>
    </source>
</evidence>
<dbReference type="GO" id="GO:0005774">
    <property type="term" value="C:vacuolar membrane"/>
    <property type="evidence" value="ECO:0007669"/>
    <property type="project" value="UniProtKB-SubCell"/>
</dbReference>
<dbReference type="Gene3D" id="1.20.1720.10">
    <property type="entry name" value="Multidrug resistance protein D"/>
    <property type="match status" value="1"/>
</dbReference>
<feature type="transmembrane region" description="Helical" evidence="13">
    <location>
        <begin position="185"/>
        <end position="208"/>
    </location>
</feature>
<feature type="transmembrane region" description="Helical" evidence="13">
    <location>
        <begin position="252"/>
        <end position="271"/>
    </location>
</feature>
<dbReference type="Pfam" id="PF07690">
    <property type="entry name" value="MFS_1"/>
    <property type="match status" value="1"/>
</dbReference>
<dbReference type="InterPro" id="IPR020846">
    <property type="entry name" value="MFS_dom"/>
</dbReference>